<evidence type="ECO:0000256" key="3">
    <source>
        <dbReference type="ARBA" id="ARBA00022840"/>
    </source>
</evidence>
<evidence type="ECO:0000256" key="5">
    <source>
        <dbReference type="ARBA" id="ARBA00023146"/>
    </source>
</evidence>
<name>A0A2M7RHM8_9BACT</name>
<dbReference type="SUPFAM" id="SSF52374">
    <property type="entry name" value="Nucleotidylyl transferase"/>
    <property type="match status" value="1"/>
</dbReference>
<keyword evidence="5" id="KW-0030">Aminoacyl-tRNA synthetase</keyword>
<keyword evidence="3" id="KW-0067">ATP-binding</keyword>
<proteinExistence type="predicted"/>
<dbReference type="InterPro" id="IPR014729">
    <property type="entry name" value="Rossmann-like_a/b/a_fold"/>
</dbReference>
<evidence type="ECO:0000256" key="1">
    <source>
        <dbReference type="ARBA" id="ARBA00022598"/>
    </source>
</evidence>
<dbReference type="Proteomes" id="UP000230779">
    <property type="component" value="Unassembled WGS sequence"/>
</dbReference>
<dbReference type="InterPro" id="IPR002300">
    <property type="entry name" value="aa-tRNA-synth_Ia"/>
</dbReference>
<dbReference type="GO" id="GO:0004822">
    <property type="term" value="F:isoleucine-tRNA ligase activity"/>
    <property type="evidence" value="ECO:0007669"/>
    <property type="project" value="InterPro"/>
</dbReference>
<dbReference type="EMBL" id="PFMD01000052">
    <property type="protein sequence ID" value="PIY96265.1"/>
    <property type="molecule type" value="Genomic_DNA"/>
</dbReference>
<evidence type="ECO:0000313" key="8">
    <source>
        <dbReference type="Proteomes" id="UP000230779"/>
    </source>
</evidence>
<gene>
    <name evidence="7" type="ORF">COY66_04470</name>
</gene>
<keyword evidence="4" id="KW-0648">Protein biosynthesis</keyword>
<evidence type="ECO:0000313" key="7">
    <source>
        <dbReference type="EMBL" id="PIY96265.1"/>
    </source>
</evidence>
<evidence type="ECO:0000259" key="6">
    <source>
        <dbReference type="Pfam" id="PF00133"/>
    </source>
</evidence>
<keyword evidence="1" id="KW-0436">Ligase</keyword>
<feature type="non-terminal residue" evidence="7">
    <location>
        <position position="61"/>
    </location>
</feature>
<sequence length="61" mass="7251">MAKNEKSEQNQFRPDFPKQEEEILLFWKKNKIFEKSLAKNKDKRFIFFEGPPTANGKPGIH</sequence>
<dbReference type="PANTHER" id="PTHR42780">
    <property type="entry name" value="SOLEUCYL-TRNA SYNTHETASE"/>
    <property type="match status" value="1"/>
</dbReference>
<dbReference type="Pfam" id="PF00133">
    <property type="entry name" value="tRNA-synt_1"/>
    <property type="match status" value="1"/>
</dbReference>
<comment type="caution">
    <text evidence="7">The sequence shown here is derived from an EMBL/GenBank/DDBJ whole genome shotgun (WGS) entry which is preliminary data.</text>
</comment>
<dbReference type="GO" id="GO:0006428">
    <property type="term" value="P:isoleucyl-tRNA aminoacylation"/>
    <property type="evidence" value="ECO:0007669"/>
    <property type="project" value="TreeGrafter"/>
</dbReference>
<dbReference type="Gene3D" id="3.40.50.620">
    <property type="entry name" value="HUPs"/>
    <property type="match status" value="1"/>
</dbReference>
<reference evidence="7 8" key="1">
    <citation type="submission" date="2017-09" db="EMBL/GenBank/DDBJ databases">
        <title>Depth-based differentiation of microbial function through sediment-hosted aquifers and enrichment of novel symbionts in the deep terrestrial subsurface.</title>
        <authorList>
            <person name="Probst A.J."/>
            <person name="Ladd B."/>
            <person name="Jarett J.K."/>
            <person name="Geller-Mcgrath D.E."/>
            <person name="Sieber C.M."/>
            <person name="Emerson J.B."/>
            <person name="Anantharaman K."/>
            <person name="Thomas B.C."/>
            <person name="Malmstrom R."/>
            <person name="Stieglmeier M."/>
            <person name="Klingl A."/>
            <person name="Woyke T."/>
            <person name="Ryan C.M."/>
            <person name="Banfield J.F."/>
        </authorList>
    </citation>
    <scope>NUCLEOTIDE SEQUENCE [LARGE SCALE GENOMIC DNA]</scope>
    <source>
        <strain evidence="7">CG_4_10_14_0_8_um_filter_42_10</strain>
    </source>
</reference>
<dbReference type="GO" id="GO:0005524">
    <property type="term" value="F:ATP binding"/>
    <property type="evidence" value="ECO:0007669"/>
    <property type="project" value="UniProtKB-KW"/>
</dbReference>
<dbReference type="AlphaFoldDB" id="A0A2M7RHM8"/>
<evidence type="ECO:0000256" key="2">
    <source>
        <dbReference type="ARBA" id="ARBA00022741"/>
    </source>
</evidence>
<evidence type="ECO:0000256" key="4">
    <source>
        <dbReference type="ARBA" id="ARBA00022917"/>
    </source>
</evidence>
<accession>A0A2M7RHM8</accession>
<organism evidence="7 8">
    <name type="scientific">Candidatus Kerfeldbacteria bacterium CG_4_10_14_0_8_um_filter_42_10</name>
    <dbReference type="NCBI Taxonomy" id="2014248"/>
    <lineage>
        <taxon>Bacteria</taxon>
        <taxon>Candidatus Kerfeldiibacteriota</taxon>
    </lineage>
</organism>
<feature type="domain" description="Aminoacyl-tRNA synthetase class Ia" evidence="6">
    <location>
        <begin position="23"/>
        <end position="58"/>
    </location>
</feature>
<keyword evidence="2" id="KW-0547">Nucleotide-binding</keyword>
<protein>
    <recommendedName>
        <fullName evidence="6">Aminoacyl-tRNA synthetase class Ia domain-containing protein</fullName>
    </recommendedName>
</protein>
<dbReference type="PANTHER" id="PTHR42780:SF1">
    <property type="entry name" value="ISOLEUCINE--TRNA LIGASE, CYTOPLASMIC"/>
    <property type="match status" value="1"/>
</dbReference>
<dbReference type="InterPro" id="IPR023586">
    <property type="entry name" value="Ile-tRNA-ligase_type2"/>
</dbReference>